<dbReference type="PANTHER" id="PTHR33365:SF12">
    <property type="entry name" value="TAT PATHWAY SIGNAL SEQUENCE"/>
    <property type="match status" value="1"/>
</dbReference>
<dbReference type="InterPro" id="IPR021765">
    <property type="entry name" value="UstYa-like"/>
</dbReference>
<comment type="similarity">
    <text evidence="1">Belongs to the ustYa family.</text>
</comment>
<dbReference type="Proteomes" id="UP000664169">
    <property type="component" value="Unassembled WGS sequence"/>
</dbReference>
<dbReference type="AlphaFoldDB" id="A0A8H3IMW5"/>
<dbReference type="OrthoDB" id="3687641at2759"/>
<keyword evidence="2" id="KW-0472">Membrane</keyword>
<keyword evidence="2" id="KW-0812">Transmembrane</keyword>
<protein>
    <submittedName>
        <fullName evidence="3">Uncharacterized protein</fullName>
    </submittedName>
</protein>
<feature type="transmembrane region" description="Helical" evidence="2">
    <location>
        <begin position="24"/>
        <end position="46"/>
    </location>
</feature>
<evidence type="ECO:0000256" key="2">
    <source>
        <dbReference type="SAM" id="Phobius"/>
    </source>
</evidence>
<evidence type="ECO:0000313" key="4">
    <source>
        <dbReference type="Proteomes" id="UP000664169"/>
    </source>
</evidence>
<reference evidence="3" key="1">
    <citation type="submission" date="2021-03" db="EMBL/GenBank/DDBJ databases">
        <authorList>
            <person name="Tagirdzhanova G."/>
        </authorList>
    </citation>
    <scope>NUCLEOTIDE SEQUENCE</scope>
</reference>
<keyword evidence="2" id="KW-1133">Transmembrane helix</keyword>
<sequence>MSEESEPFLAPTEKVQSRRTLKALIVNIAGHVLLISLYTVVSLVFVDYRTRSCWPQVNAIDHLKVEISRGSSNFYESTDFVGSPGPETDALWNRLLSDRNIRVSKEELSRNERTSIELPDGGYLAWIGIFHELHCINLLRQWKHKDYYFGNATQEELEKIEKHTGMHFTPSNMEK</sequence>
<proteinExistence type="inferred from homology"/>
<dbReference type="GO" id="GO:0043386">
    <property type="term" value="P:mycotoxin biosynthetic process"/>
    <property type="evidence" value="ECO:0007669"/>
    <property type="project" value="InterPro"/>
</dbReference>
<evidence type="ECO:0000256" key="1">
    <source>
        <dbReference type="ARBA" id="ARBA00035112"/>
    </source>
</evidence>
<comment type="caution">
    <text evidence="3">The sequence shown here is derived from an EMBL/GenBank/DDBJ whole genome shotgun (WGS) entry which is preliminary data.</text>
</comment>
<keyword evidence="4" id="KW-1185">Reference proteome</keyword>
<dbReference type="Pfam" id="PF11807">
    <property type="entry name" value="UstYa"/>
    <property type="match status" value="1"/>
</dbReference>
<accession>A0A8H3IMW5</accession>
<dbReference type="EMBL" id="CAJPDQ010000026">
    <property type="protein sequence ID" value="CAF9926815.1"/>
    <property type="molecule type" value="Genomic_DNA"/>
</dbReference>
<evidence type="ECO:0000313" key="3">
    <source>
        <dbReference type="EMBL" id="CAF9926815.1"/>
    </source>
</evidence>
<gene>
    <name evidence="3" type="ORF">GOMPHAMPRED_004234</name>
</gene>
<dbReference type="PANTHER" id="PTHR33365">
    <property type="entry name" value="YALI0B05434P"/>
    <property type="match status" value="1"/>
</dbReference>
<organism evidence="3 4">
    <name type="scientific">Gomphillus americanus</name>
    <dbReference type="NCBI Taxonomy" id="1940652"/>
    <lineage>
        <taxon>Eukaryota</taxon>
        <taxon>Fungi</taxon>
        <taxon>Dikarya</taxon>
        <taxon>Ascomycota</taxon>
        <taxon>Pezizomycotina</taxon>
        <taxon>Lecanoromycetes</taxon>
        <taxon>OSLEUM clade</taxon>
        <taxon>Ostropomycetidae</taxon>
        <taxon>Ostropales</taxon>
        <taxon>Graphidaceae</taxon>
        <taxon>Gomphilloideae</taxon>
        <taxon>Gomphillus</taxon>
    </lineage>
</organism>
<name>A0A8H3IMW5_9LECA</name>